<keyword evidence="6" id="KW-0812">Transmembrane</keyword>
<protein>
    <submittedName>
        <fullName evidence="17">Polysaccharide export protein</fullName>
    </submittedName>
</protein>
<evidence type="ECO:0000256" key="8">
    <source>
        <dbReference type="ARBA" id="ARBA00023047"/>
    </source>
</evidence>
<evidence type="ECO:0000256" key="1">
    <source>
        <dbReference type="ARBA" id="ARBA00004571"/>
    </source>
</evidence>
<feature type="domain" description="SLBB" evidence="16">
    <location>
        <begin position="86"/>
        <end position="165"/>
    </location>
</feature>
<dbReference type="InterPro" id="IPR049712">
    <property type="entry name" value="Poly_export"/>
</dbReference>
<evidence type="ECO:0000259" key="16">
    <source>
        <dbReference type="Pfam" id="PF22461"/>
    </source>
</evidence>
<keyword evidence="14" id="KW-0449">Lipoprotein</keyword>
<evidence type="ECO:0000313" key="17">
    <source>
        <dbReference type="EMBL" id="TZF91234.1"/>
    </source>
</evidence>
<keyword evidence="13" id="KW-0998">Cell outer membrane</keyword>
<keyword evidence="12" id="KW-0564">Palmitate</keyword>
<name>A0A5D8ZEW7_9GAMM</name>
<organism evidence="17 18">
    <name type="scientific">Cognatilysobacter lacus</name>
    <dbReference type="NCBI Taxonomy" id="1643323"/>
    <lineage>
        <taxon>Bacteria</taxon>
        <taxon>Pseudomonadati</taxon>
        <taxon>Pseudomonadota</taxon>
        <taxon>Gammaproteobacteria</taxon>
        <taxon>Lysobacterales</taxon>
        <taxon>Lysobacteraceae</taxon>
        <taxon>Cognatilysobacter</taxon>
    </lineage>
</organism>
<evidence type="ECO:0000256" key="6">
    <source>
        <dbReference type="ARBA" id="ARBA00022692"/>
    </source>
</evidence>
<evidence type="ECO:0000256" key="10">
    <source>
        <dbReference type="ARBA" id="ARBA00023114"/>
    </source>
</evidence>
<evidence type="ECO:0000256" key="11">
    <source>
        <dbReference type="ARBA" id="ARBA00023136"/>
    </source>
</evidence>
<evidence type="ECO:0000256" key="13">
    <source>
        <dbReference type="ARBA" id="ARBA00023237"/>
    </source>
</evidence>
<dbReference type="OrthoDB" id="9808421at2"/>
<dbReference type="PANTHER" id="PTHR33619:SF3">
    <property type="entry name" value="POLYSACCHARIDE EXPORT PROTEIN GFCE-RELATED"/>
    <property type="match status" value="1"/>
</dbReference>
<proteinExistence type="inferred from homology"/>
<dbReference type="InterPro" id="IPR054765">
    <property type="entry name" value="SLBB_dom"/>
</dbReference>
<keyword evidence="5" id="KW-0762">Sugar transport</keyword>
<comment type="similarity">
    <text evidence="2">Belongs to the BexD/CtrA/VexA family.</text>
</comment>
<evidence type="ECO:0000256" key="9">
    <source>
        <dbReference type="ARBA" id="ARBA00023065"/>
    </source>
</evidence>
<evidence type="ECO:0000313" key="18">
    <source>
        <dbReference type="Proteomes" id="UP000323164"/>
    </source>
</evidence>
<dbReference type="InterPro" id="IPR003715">
    <property type="entry name" value="Poly_export_N"/>
</dbReference>
<keyword evidence="9" id="KW-0406">Ion transport</keyword>
<keyword evidence="18" id="KW-1185">Reference proteome</keyword>
<gene>
    <name evidence="17" type="ORF">FW784_02495</name>
</gene>
<dbReference type="Proteomes" id="UP000323164">
    <property type="component" value="Unassembled WGS sequence"/>
</dbReference>
<dbReference type="GO" id="GO:0006811">
    <property type="term" value="P:monoatomic ion transport"/>
    <property type="evidence" value="ECO:0007669"/>
    <property type="project" value="UniProtKB-KW"/>
</dbReference>
<evidence type="ECO:0000256" key="3">
    <source>
        <dbReference type="ARBA" id="ARBA00022448"/>
    </source>
</evidence>
<comment type="caution">
    <text evidence="17">The sequence shown here is derived from an EMBL/GenBank/DDBJ whole genome shotgun (WGS) entry which is preliminary data.</text>
</comment>
<dbReference type="EMBL" id="VTRV01000014">
    <property type="protein sequence ID" value="TZF91234.1"/>
    <property type="molecule type" value="Genomic_DNA"/>
</dbReference>
<keyword evidence="11" id="KW-0472">Membrane</keyword>
<dbReference type="GO" id="GO:0015159">
    <property type="term" value="F:polysaccharide transmembrane transporter activity"/>
    <property type="evidence" value="ECO:0007669"/>
    <property type="project" value="InterPro"/>
</dbReference>
<feature type="domain" description="Polysaccharide export protein N-terminal" evidence="15">
    <location>
        <begin position="6"/>
        <end position="81"/>
    </location>
</feature>
<dbReference type="Gene3D" id="3.10.560.10">
    <property type="entry name" value="Outer membrane lipoprotein wza domain like"/>
    <property type="match status" value="1"/>
</dbReference>
<evidence type="ECO:0000256" key="12">
    <source>
        <dbReference type="ARBA" id="ARBA00023139"/>
    </source>
</evidence>
<dbReference type="GO" id="GO:0046930">
    <property type="term" value="C:pore complex"/>
    <property type="evidence" value="ECO:0007669"/>
    <property type="project" value="UniProtKB-KW"/>
</dbReference>
<comment type="subcellular location">
    <subcellularLocation>
        <location evidence="1">Cell outer membrane</location>
        <topology evidence="1">Multi-pass membrane protein</topology>
    </subcellularLocation>
</comment>
<keyword evidence="10" id="KW-0626">Porin</keyword>
<evidence type="ECO:0000256" key="2">
    <source>
        <dbReference type="ARBA" id="ARBA00009450"/>
    </source>
</evidence>
<dbReference type="GO" id="GO:0009279">
    <property type="term" value="C:cell outer membrane"/>
    <property type="evidence" value="ECO:0007669"/>
    <property type="project" value="UniProtKB-SubCell"/>
</dbReference>
<dbReference type="GO" id="GO:0015288">
    <property type="term" value="F:porin activity"/>
    <property type="evidence" value="ECO:0007669"/>
    <property type="project" value="UniProtKB-KW"/>
</dbReference>
<keyword evidence="4" id="KW-1134">Transmembrane beta strand</keyword>
<evidence type="ECO:0000256" key="4">
    <source>
        <dbReference type="ARBA" id="ARBA00022452"/>
    </source>
</evidence>
<evidence type="ECO:0000256" key="5">
    <source>
        <dbReference type="ARBA" id="ARBA00022597"/>
    </source>
</evidence>
<dbReference type="Pfam" id="PF02563">
    <property type="entry name" value="Poly_export"/>
    <property type="match status" value="1"/>
</dbReference>
<keyword evidence="3" id="KW-0813">Transport</keyword>
<sequence>MPPPAERGEYRIGANDLLSVVVFQVKDLDRDVRVNASGEISLPLIGVVNAAGLSVHGLETALEARYGARYLQHPHVTVFVKEAASQRVTVEGAVANPGIFPMTTRLSLLQAIALAHGPTNVANEHDVIVFRNVGGERRFARFDLKAIRNGELADPELFGEDVVAVDESGGKVWLRRAIELTPLLGVWSIFRSTRP</sequence>
<reference evidence="17 18" key="1">
    <citation type="submission" date="2019-08" db="EMBL/GenBank/DDBJ databases">
        <title>Draft genome sequence of Lysobacter sp. UKS-15.</title>
        <authorList>
            <person name="Im W.-T."/>
        </authorList>
    </citation>
    <scope>NUCLEOTIDE SEQUENCE [LARGE SCALE GENOMIC DNA]</scope>
    <source>
        <strain evidence="17 18">UKS-15</strain>
    </source>
</reference>
<evidence type="ECO:0000259" key="15">
    <source>
        <dbReference type="Pfam" id="PF02563"/>
    </source>
</evidence>
<dbReference type="Pfam" id="PF22461">
    <property type="entry name" value="SLBB_2"/>
    <property type="match status" value="1"/>
</dbReference>
<dbReference type="AlphaFoldDB" id="A0A5D8ZEW7"/>
<evidence type="ECO:0000256" key="7">
    <source>
        <dbReference type="ARBA" id="ARBA00022729"/>
    </source>
</evidence>
<evidence type="ECO:0000256" key="14">
    <source>
        <dbReference type="ARBA" id="ARBA00023288"/>
    </source>
</evidence>
<keyword evidence="8" id="KW-0625">Polysaccharide transport</keyword>
<accession>A0A5D8ZEW7</accession>
<dbReference type="PANTHER" id="PTHR33619">
    <property type="entry name" value="POLYSACCHARIDE EXPORT PROTEIN GFCE-RELATED"/>
    <property type="match status" value="1"/>
</dbReference>
<keyword evidence="7" id="KW-0732">Signal</keyword>